<keyword evidence="7" id="KW-1185">Reference proteome</keyword>
<reference evidence="6" key="1">
    <citation type="journal article" date="2016" name="Nat. Genet.">
        <title>A high-quality carrot genome assembly provides new insights into carotenoid accumulation and asterid genome evolution.</title>
        <authorList>
            <person name="Iorizzo M."/>
            <person name="Ellison S."/>
            <person name="Senalik D."/>
            <person name="Zeng P."/>
            <person name="Satapoomin P."/>
            <person name="Huang J."/>
            <person name="Bowman M."/>
            <person name="Iovene M."/>
            <person name="Sanseverino W."/>
            <person name="Cavagnaro P."/>
            <person name="Yildiz M."/>
            <person name="Macko-Podgorni A."/>
            <person name="Moranska E."/>
            <person name="Grzebelus E."/>
            <person name="Grzebelus D."/>
            <person name="Ashrafi H."/>
            <person name="Zheng Z."/>
            <person name="Cheng S."/>
            <person name="Spooner D."/>
            <person name="Van Deynze A."/>
            <person name="Simon P."/>
        </authorList>
    </citation>
    <scope>NUCLEOTIDE SEQUENCE</scope>
    <source>
        <tissue evidence="6">Leaf</tissue>
    </source>
</reference>
<gene>
    <name evidence="6" type="ORF">DCAR_0312086</name>
</gene>
<dbReference type="PANTHER" id="PTHR31920">
    <property type="entry name" value="B3 DOMAIN-CONTAINING"/>
    <property type="match status" value="1"/>
</dbReference>
<keyword evidence="5" id="KW-0539">Nucleus</keyword>
<dbReference type="SMART" id="SM01019">
    <property type="entry name" value="B3"/>
    <property type="match status" value="2"/>
</dbReference>
<dbReference type="Gramene" id="KZN01878">
    <property type="protein sequence ID" value="KZN01878"/>
    <property type="gene ID" value="DCAR_010632"/>
</dbReference>
<proteinExistence type="predicted"/>
<dbReference type="SUPFAM" id="SSF101936">
    <property type="entry name" value="DNA-binding pseudobarrel domain"/>
    <property type="match status" value="3"/>
</dbReference>
<evidence type="ECO:0000313" key="6">
    <source>
        <dbReference type="EMBL" id="WOG92810.1"/>
    </source>
</evidence>
<organism evidence="6 7">
    <name type="scientific">Daucus carota subsp. sativus</name>
    <name type="common">Carrot</name>
    <dbReference type="NCBI Taxonomy" id="79200"/>
    <lineage>
        <taxon>Eukaryota</taxon>
        <taxon>Viridiplantae</taxon>
        <taxon>Streptophyta</taxon>
        <taxon>Embryophyta</taxon>
        <taxon>Tracheophyta</taxon>
        <taxon>Spermatophyta</taxon>
        <taxon>Magnoliopsida</taxon>
        <taxon>eudicotyledons</taxon>
        <taxon>Gunneridae</taxon>
        <taxon>Pentapetalae</taxon>
        <taxon>asterids</taxon>
        <taxon>campanulids</taxon>
        <taxon>Apiales</taxon>
        <taxon>Apiaceae</taxon>
        <taxon>Apioideae</taxon>
        <taxon>Scandiceae</taxon>
        <taxon>Daucinae</taxon>
        <taxon>Daucus</taxon>
        <taxon>Daucus sect. Daucus</taxon>
    </lineage>
</organism>
<dbReference type="Proteomes" id="UP000077755">
    <property type="component" value="Chromosome 3"/>
</dbReference>
<keyword evidence="2" id="KW-0805">Transcription regulation</keyword>
<evidence type="ECO:0000313" key="7">
    <source>
        <dbReference type="Proteomes" id="UP000077755"/>
    </source>
</evidence>
<evidence type="ECO:0000256" key="1">
    <source>
        <dbReference type="ARBA" id="ARBA00004123"/>
    </source>
</evidence>
<dbReference type="Gene3D" id="2.40.330.10">
    <property type="entry name" value="DNA-binding pseudobarrel domain"/>
    <property type="match status" value="3"/>
</dbReference>
<dbReference type="PROSITE" id="PS50863">
    <property type="entry name" value="B3"/>
    <property type="match status" value="1"/>
</dbReference>
<dbReference type="InterPro" id="IPR003340">
    <property type="entry name" value="B3_DNA-bd"/>
</dbReference>
<protein>
    <submittedName>
        <fullName evidence="6">Uncharacterized protein</fullName>
    </submittedName>
</protein>
<evidence type="ECO:0000256" key="5">
    <source>
        <dbReference type="ARBA" id="ARBA00023242"/>
    </source>
</evidence>
<sequence>MSSPAKNLGASVSVINNETGGPSFNLKIFNPYGVEINYNIVKEAVTEKDVGRSNMNLSDIELDRLCGTLSFNVYNSGEGICDVVLGKRLLRNTDLYEVLKKDKWEILGICEEMQSVRLSFKNLTWLVKLIWRDGKLFMDRGWYRFVTAGKLYKGDVVVFRKTEYYGKLVITVFENDLQSKCNVAGVGQRDGVMEWFKIANPTFVCTGEMEIPRVFTQLTHLNLDSTVKLILRDGETVAVNFCRHRNILFGMRKLVRLYSIEPTDVMVFTFIRDSIFVLSIFKFDGMESKYIAVEVCKSEAMNNVRIEDIIVLSDSDQDEDGMGGDGKENVNEPEDNIGLEPAVLQNEILGFSVTLKPSHVDRRQHGVYIPSSMYSTYKNWTNMTNIRLICGAKVMFISVLRKQKVCRFGKGWSEFTVANALAEGDKLELTYVDDLTFQVEVV</sequence>
<dbReference type="PANTHER" id="PTHR31920:SF147">
    <property type="entry name" value="TF-B3 DOMAIN-CONTAINING PROTEIN"/>
    <property type="match status" value="1"/>
</dbReference>
<dbReference type="AlphaFoldDB" id="A0A169WAP1"/>
<evidence type="ECO:0000256" key="2">
    <source>
        <dbReference type="ARBA" id="ARBA00023015"/>
    </source>
</evidence>
<evidence type="ECO:0000256" key="3">
    <source>
        <dbReference type="ARBA" id="ARBA00023125"/>
    </source>
</evidence>
<dbReference type="GO" id="GO:0003677">
    <property type="term" value="F:DNA binding"/>
    <property type="evidence" value="ECO:0007669"/>
    <property type="project" value="UniProtKB-KW"/>
</dbReference>
<dbReference type="GO" id="GO:0005634">
    <property type="term" value="C:nucleus"/>
    <property type="evidence" value="ECO:0007669"/>
    <property type="project" value="UniProtKB-SubCell"/>
</dbReference>
<keyword evidence="4" id="KW-0804">Transcription</keyword>
<evidence type="ECO:0000256" key="4">
    <source>
        <dbReference type="ARBA" id="ARBA00023163"/>
    </source>
</evidence>
<dbReference type="InterPro" id="IPR050655">
    <property type="entry name" value="Plant_B3_domain"/>
</dbReference>
<keyword evidence="3" id="KW-0238">DNA-binding</keyword>
<dbReference type="EMBL" id="CP093345">
    <property type="protein sequence ID" value="WOG92810.1"/>
    <property type="molecule type" value="Genomic_DNA"/>
</dbReference>
<name>A0A169WAP1_DAUCS</name>
<comment type="subcellular location">
    <subcellularLocation>
        <location evidence="1">Nucleus</location>
    </subcellularLocation>
</comment>
<accession>A0A169WAP1</accession>
<reference evidence="6" key="2">
    <citation type="submission" date="2022-03" db="EMBL/GenBank/DDBJ databases">
        <title>Draft title - Genomic analysis of global carrot germplasm unveils the trajectory of domestication and the origin of high carotenoid orange carrot.</title>
        <authorList>
            <person name="Iorizzo M."/>
            <person name="Ellison S."/>
            <person name="Senalik D."/>
            <person name="Macko-Podgorni A."/>
            <person name="Grzebelus D."/>
            <person name="Bostan H."/>
            <person name="Rolling W."/>
            <person name="Curaba J."/>
            <person name="Simon P."/>
        </authorList>
    </citation>
    <scope>NUCLEOTIDE SEQUENCE</scope>
    <source>
        <tissue evidence="6">Leaf</tissue>
    </source>
</reference>
<dbReference type="InterPro" id="IPR015300">
    <property type="entry name" value="DNA-bd_pseudobarrel_sf"/>
</dbReference>